<evidence type="ECO:0000256" key="4">
    <source>
        <dbReference type="ARBA" id="ARBA00023014"/>
    </source>
</evidence>
<dbReference type="OrthoDB" id="9800167at2"/>
<dbReference type="GO" id="GO:0046872">
    <property type="term" value="F:metal ion binding"/>
    <property type="evidence" value="ECO:0007669"/>
    <property type="project" value="UniProtKB-KW"/>
</dbReference>
<keyword evidence="7" id="KW-1185">Reference proteome</keyword>
<protein>
    <recommendedName>
        <fullName evidence="5">Rieske domain-containing protein</fullName>
    </recommendedName>
</protein>
<gene>
    <name evidence="6" type="ORF">KY46_02060</name>
</gene>
<keyword evidence="4" id="KW-0411">Iron-sulfur</keyword>
<dbReference type="RefSeq" id="WP_046218939.1">
    <property type="nucleotide sequence ID" value="NZ_JWYV01000001.1"/>
</dbReference>
<evidence type="ECO:0000313" key="6">
    <source>
        <dbReference type="EMBL" id="KKD01611.1"/>
    </source>
</evidence>
<sequence length="101" mass="11555">MTVVSVDSRKNNRLAVNDQKFFIKRVEHDGKVWVLPSECPHRGGPLHLGKQCEKTGAIVCPWHDNRISMHCIKRSSLPAISNKDLIHVVLPNDNYRIWSES</sequence>
<dbReference type="EMBL" id="JWYV01000001">
    <property type="protein sequence ID" value="KKD01611.1"/>
    <property type="molecule type" value="Genomic_DNA"/>
</dbReference>
<dbReference type="PROSITE" id="PS51296">
    <property type="entry name" value="RIESKE"/>
    <property type="match status" value="1"/>
</dbReference>
<proteinExistence type="predicted"/>
<accession>A0A0F5VHH5</accession>
<evidence type="ECO:0000256" key="1">
    <source>
        <dbReference type="ARBA" id="ARBA00022714"/>
    </source>
</evidence>
<evidence type="ECO:0000256" key="2">
    <source>
        <dbReference type="ARBA" id="ARBA00022723"/>
    </source>
</evidence>
<dbReference type="GO" id="GO:0051537">
    <property type="term" value="F:2 iron, 2 sulfur cluster binding"/>
    <property type="evidence" value="ECO:0007669"/>
    <property type="project" value="UniProtKB-KW"/>
</dbReference>
<dbReference type="AlphaFoldDB" id="A0A0F5VHH5"/>
<dbReference type="SUPFAM" id="SSF50022">
    <property type="entry name" value="ISP domain"/>
    <property type="match status" value="1"/>
</dbReference>
<organism evidence="6 7">
    <name type="scientific">Photobacterium halotolerans</name>
    <dbReference type="NCBI Taxonomy" id="265726"/>
    <lineage>
        <taxon>Bacteria</taxon>
        <taxon>Pseudomonadati</taxon>
        <taxon>Pseudomonadota</taxon>
        <taxon>Gammaproteobacteria</taxon>
        <taxon>Vibrionales</taxon>
        <taxon>Vibrionaceae</taxon>
        <taxon>Photobacterium</taxon>
    </lineage>
</organism>
<evidence type="ECO:0000256" key="3">
    <source>
        <dbReference type="ARBA" id="ARBA00023004"/>
    </source>
</evidence>
<feature type="domain" description="Rieske" evidence="5">
    <location>
        <begin position="28"/>
        <end position="88"/>
    </location>
</feature>
<dbReference type="STRING" id="265726.KY46_02060"/>
<keyword evidence="1" id="KW-0001">2Fe-2S</keyword>
<dbReference type="InterPro" id="IPR036922">
    <property type="entry name" value="Rieske_2Fe-2S_sf"/>
</dbReference>
<reference evidence="6 7" key="1">
    <citation type="submission" date="2014-12" db="EMBL/GenBank/DDBJ databases">
        <title>Mercury Reductase activity and rhizosphere competence traits in the genome of root associated Photobacterium halotolerans MELD1.</title>
        <authorList>
            <person name="Mathew D.C."/>
            <person name="Huang C.-C."/>
        </authorList>
    </citation>
    <scope>NUCLEOTIDE SEQUENCE [LARGE SCALE GENOMIC DNA]</scope>
    <source>
        <strain evidence="6 7">MELD1</strain>
    </source>
</reference>
<comment type="caution">
    <text evidence="6">The sequence shown here is derived from an EMBL/GenBank/DDBJ whole genome shotgun (WGS) entry which is preliminary data.</text>
</comment>
<keyword evidence="2" id="KW-0479">Metal-binding</keyword>
<name>A0A0F5VHH5_9GAMM</name>
<dbReference type="InterPro" id="IPR017941">
    <property type="entry name" value="Rieske_2Fe-2S"/>
</dbReference>
<dbReference type="Proteomes" id="UP000033633">
    <property type="component" value="Unassembled WGS sequence"/>
</dbReference>
<dbReference type="Pfam" id="PF00355">
    <property type="entry name" value="Rieske"/>
    <property type="match status" value="1"/>
</dbReference>
<evidence type="ECO:0000259" key="5">
    <source>
        <dbReference type="PROSITE" id="PS51296"/>
    </source>
</evidence>
<dbReference type="Gene3D" id="2.102.10.10">
    <property type="entry name" value="Rieske [2Fe-2S] iron-sulphur domain"/>
    <property type="match status" value="1"/>
</dbReference>
<keyword evidence="3" id="KW-0408">Iron</keyword>
<evidence type="ECO:0000313" key="7">
    <source>
        <dbReference type="Proteomes" id="UP000033633"/>
    </source>
</evidence>
<dbReference type="PATRIC" id="fig|265726.11.peg.447"/>